<dbReference type="InParanoid" id="A0A0C3AMU8"/>
<feature type="repeat" description="PPR" evidence="5">
    <location>
        <begin position="458"/>
        <end position="492"/>
    </location>
</feature>
<feature type="repeat" description="PPR" evidence="5">
    <location>
        <begin position="346"/>
        <end position="380"/>
    </location>
</feature>
<evidence type="ECO:0000256" key="5">
    <source>
        <dbReference type="PROSITE-ProRule" id="PRU00708"/>
    </source>
</evidence>
<reference evidence="6 7" key="1">
    <citation type="submission" date="2014-04" db="EMBL/GenBank/DDBJ databases">
        <authorList>
            <consortium name="DOE Joint Genome Institute"/>
            <person name="Kuo A."/>
            <person name="Kohler A."/>
            <person name="Nagy L.G."/>
            <person name="Floudas D."/>
            <person name="Copeland A."/>
            <person name="Barry K.W."/>
            <person name="Cichocki N."/>
            <person name="Veneault-Fourrey C."/>
            <person name="LaButti K."/>
            <person name="Lindquist E.A."/>
            <person name="Lipzen A."/>
            <person name="Lundell T."/>
            <person name="Morin E."/>
            <person name="Murat C."/>
            <person name="Sun H."/>
            <person name="Tunlid A."/>
            <person name="Henrissat B."/>
            <person name="Grigoriev I.V."/>
            <person name="Hibbett D.S."/>
            <person name="Martin F."/>
            <person name="Nordberg H.P."/>
            <person name="Cantor M.N."/>
            <person name="Hua S.X."/>
        </authorList>
    </citation>
    <scope>NUCLEOTIDE SEQUENCE [LARGE SCALE GENOMIC DNA]</scope>
    <source>
        <strain evidence="6 7">Foug A</strain>
    </source>
</reference>
<feature type="repeat" description="PPR" evidence="5">
    <location>
        <begin position="493"/>
        <end position="527"/>
    </location>
</feature>
<evidence type="ECO:0000313" key="6">
    <source>
        <dbReference type="EMBL" id="KIM66297.1"/>
    </source>
</evidence>
<sequence length="741" mass="83278">MLSSSRSTRSLRLLQFITSGASRHRCSSTGIINAPDVLSASSQATAPRTSQLKSNRQISLFNGLDSAVPDADVTFFNECVLRLRHALNGRDVERVWTCWSQLEERKLLKLLGPQLRGYSERLAKLCPTSLEAGELEKLKTVTTMALYAAGRGAVDALVACMSTHLRASDSCAALGLYDSYLCELRDSQEKCLPSDTISSPEREGEDFVELIDELASDAPRPIVVHSSVLVAAIAAHTLSNAFHAALHAFLQYPRQIPRRLVKEFLSQFPDVSFRTKVESYVHRLSTARCLSNPRLLTQRTSLLARHLDDAGLEKFYNTIIEGLGGAEAYIAVHSGEITESKPVALDEMHWAAFLTAFLKCNRRDLGTSLWNDMLKFGTKPTAISWTALLDGYDHIKAPEDAEKAWNIMVAQGTDPSAMSYRAIISAFFNAHKAADAVKYFGLFQQRLAEGWTPDPADCLAVYNTVLHGLLINGREGDAHALLERLRQKGPKPDIVSFNTLLRYHGRRGEFRHVSRILDQVMEEGLTCDVYTFSTILSSLLKIGRTDATGLILNLMRKQNVAPNTAIFSNIIDHQVREGTELGLKAGMELLRWMEQSSEAQPNYVTYTGILAGLHRQGWANTAFARECKEYVLQQMRNRDVQVNRTFYHILLKACLENPAPEGLQEALRYYKEMVDRKIVLSYDTWYVLLRGIISREAWAVADELVQDLKRQMSPYGSLENLVLRIRKRTTWRKRLGPNVYF</sequence>
<evidence type="ECO:0000256" key="1">
    <source>
        <dbReference type="ARBA" id="ARBA00006192"/>
    </source>
</evidence>
<keyword evidence="2" id="KW-0677">Repeat</keyword>
<dbReference type="AlphaFoldDB" id="A0A0C3AMU8"/>
<comment type="function">
    <text evidence="3">Regulates mitochondrial small subunit maturation by controlling 15S rRNA 5'-end processing. Localizes to the 5' precursor of the 15S rRNA in a position that is subsequently occupied by mS47 in the mature yeast mtSSU. Uses structure and sequence-specific RNA recognition, binding to a single-stranded region of the precursor and specifically recognizing bases -6 to -1. The exchange of Ccm1 for mS47 is coupled to the irreversible removal of precursor rRNA that is accompanied by conformational changes of the mitoribosomal proteins uS5m and mS26. These conformational changes signal completion of 5'-end rRNA processing through protection of the mature 5'-end of the 15S rRNA and stabilization of mS47. The removal of the 5' precursor together with the dissociation of Ccm1 may be catalyzed by the 5'-3' exoribonuclease Pet127. Involved in the specific removal of group I introns in mitochondrial encoded transcripts.</text>
</comment>
<comment type="similarity">
    <text evidence="1">Belongs to the CCM1 family.</text>
</comment>
<dbReference type="EMBL" id="KN822018">
    <property type="protein sequence ID" value="KIM66297.1"/>
    <property type="molecule type" value="Genomic_DNA"/>
</dbReference>
<gene>
    <name evidence="6" type="ORF">SCLCIDRAFT_1211530</name>
</gene>
<protein>
    <recommendedName>
        <fullName evidence="8">Pentacotripeptide-repeat region of PRORP domain-containing protein</fullName>
    </recommendedName>
</protein>
<dbReference type="OrthoDB" id="185373at2759"/>
<dbReference type="Gene3D" id="1.25.40.10">
    <property type="entry name" value="Tetratricopeptide repeat domain"/>
    <property type="match status" value="3"/>
</dbReference>
<dbReference type="InterPro" id="IPR011990">
    <property type="entry name" value="TPR-like_helical_dom_sf"/>
</dbReference>
<dbReference type="Proteomes" id="UP000053989">
    <property type="component" value="Unassembled WGS sequence"/>
</dbReference>
<evidence type="ECO:0000256" key="4">
    <source>
        <dbReference type="ARBA" id="ARBA00044511"/>
    </source>
</evidence>
<evidence type="ECO:0008006" key="8">
    <source>
        <dbReference type="Google" id="ProtNLM"/>
    </source>
</evidence>
<dbReference type="Pfam" id="PF01535">
    <property type="entry name" value="PPR"/>
    <property type="match status" value="1"/>
</dbReference>
<dbReference type="HOGENOM" id="CLU_022893_0_0_1"/>
<dbReference type="NCBIfam" id="TIGR00756">
    <property type="entry name" value="PPR"/>
    <property type="match status" value="3"/>
</dbReference>
<dbReference type="InterPro" id="IPR002885">
    <property type="entry name" value="PPR_rpt"/>
</dbReference>
<reference evidence="7" key="2">
    <citation type="submission" date="2015-01" db="EMBL/GenBank/DDBJ databases">
        <title>Evolutionary Origins and Diversification of the Mycorrhizal Mutualists.</title>
        <authorList>
            <consortium name="DOE Joint Genome Institute"/>
            <consortium name="Mycorrhizal Genomics Consortium"/>
            <person name="Kohler A."/>
            <person name="Kuo A."/>
            <person name="Nagy L.G."/>
            <person name="Floudas D."/>
            <person name="Copeland A."/>
            <person name="Barry K.W."/>
            <person name="Cichocki N."/>
            <person name="Veneault-Fourrey C."/>
            <person name="LaButti K."/>
            <person name="Lindquist E.A."/>
            <person name="Lipzen A."/>
            <person name="Lundell T."/>
            <person name="Morin E."/>
            <person name="Murat C."/>
            <person name="Riley R."/>
            <person name="Ohm R."/>
            <person name="Sun H."/>
            <person name="Tunlid A."/>
            <person name="Henrissat B."/>
            <person name="Grigoriev I.V."/>
            <person name="Hibbett D.S."/>
            <person name="Martin F."/>
        </authorList>
    </citation>
    <scope>NUCLEOTIDE SEQUENCE [LARGE SCALE GENOMIC DNA]</scope>
    <source>
        <strain evidence="7">Foug A</strain>
    </source>
</reference>
<name>A0A0C3AMU8_9AGAM</name>
<feature type="repeat" description="PPR" evidence="5">
    <location>
        <begin position="528"/>
        <end position="562"/>
    </location>
</feature>
<organism evidence="6 7">
    <name type="scientific">Scleroderma citrinum Foug A</name>
    <dbReference type="NCBI Taxonomy" id="1036808"/>
    <lineage>
        <taxon>Eukaryota</taxon>
        <taxon>Fungi</taxon>
        <taxon>Dikarya</taxon>
        <taxon>Basidiomycota</taxon>
        <taxon>Agaricomycotina</taxon>
        <taxon>Agaricomycetes</taxon>
        <taxon>Agaricomycetidae</taxon>
        <taxon>Boletales</taxon>
        <taxon>Sclerodermatineae</taxon>
        <taxon>Sclerodermataceae</taxon>
        <taxon>Scleroderma</taxon>
    </lineage>
</organism>
<dbReference type="PANTHER" id="PTHR47936:SF1">
    <property type="entry name" value="PENTATRICOPEPTIDE REPEAT-CONTAINING PROTEIN GUN1, CHLOROPLASTIC"/>
    <property type="match status" value="1"/>
</dbReference>
<dbReference type="STRING" id="1036808.A0A0C3AMU8"/>
<evidence type="ECO:0000256" key="3">
    <source>
        <dbReference type="ARBA" id="ARBA00044493"/>
    </source>
</evidence>
<proteinExistence type="inferred from homology"/>
<dbReference type="Pfam" id="PF13041">
    <property type="entry name" value="PPR_2"/>
    <property type="match status" value="1"/>
</dbReference>
<evidence type="ECO:0000313" key="7">
    <source>
        <dbReference type="Proteomes" id="UP000053989"/>
    </source>
</evidence>
<accession>A0A0C3AMU8</accession>
<keyword evidence="7" id="KW-1185">Reference proteome</keyword>
<dbReference type="PANTHER" id="PTHR47936">
    <property type="entry name" value="PPR_LONG DOMAIN-CONTAINING PROTEIN"/>
    <property type="match status" value="1"/>
</dbReference>
<evidence type="ECO:0000256" key="2">
    <source>
        <dbReference type="ARBA" id="ARBA00022737"/>
    </source>
</evidence>
<dbReference type="PROSITE" id="PS51375">
    <property type="entry name" value="PPR"/>
    <property type="match status" value="5"/>
</dbReference>
<comment type="subunit">
    <text evidence="4">Binds to mitochondrial small subunit 15S rRNA.</text>
</comment>
<feature type="repeat" description="PPR" evidence="5">
    <location>
        <begin position="381"/>
        <end position="415"/>
    </location>
</feature>